<gene>
    <name evidence="4" type="ORF">COCON_G00138940</name>
</gene>
<feature type="domain" description="Dynein heavy chain coiled coil stalk" evidence="2">
    <location>
        <begin position="97"/>
        <end position="276"/>
    </location>
</feature>
<proteinExistence type="inferred from homology"/>
<feature type="domain" description="Dynein heavy chain AAA module D4" evidence="3">
    <location>
        <begin position="1"/>
        <end position="83"/>
    </location>
</feature>
<dbReference type="AlphaFoldDB" id="A0A9Q1DAX5"/>
<dbReference type="InterPro" id="IPR026983">
    <property type="entry name" value="DHC"/>
</dbReference>
<dbReference type="GO" id="GO:0007018">
    <property type="term" value="P:microtubule-based movement"/>
    <property type="evidence" value="ECO:0007669"/>
    <property type="project" value="InterPro"/>
</dbReference>
<name>A0A9Q1DAX5_CONCO</name>
<evidence type="ECO:0000259" key="2">
    <source>
        <dbReference type="Pfam" id="PF12777"/>
    </source>
</evidence>
<dbReference type="Pfam" id="PF12777">
    <property type="entry name" value="MT"/>
    <property type="match status" value="1"/>
</dbReference>
<dbReference type="Gene3D" id="1.20.920.20">
    <property type="match status" value="1"/>
</dbReference>
<reference evidence="4" key="1">
    <citation type="journal article" date="2023" name="Science">
        <title>Genome structures resolve the early diversification of teleost fishes.</title>
        <authorList>
            <person name="Parey E."/>
            <person name="Louis A."/>
            <person name="Montfort J."/>
            <person name="Bouchez O."/>
            <person name="Roques C."/>
            <person name="Iampietro C."/>
            <person name="Lluch J."/>
            <person name="Castinel A."/>
            <person name="Donnadieu C."/>
            <person name="Desvignes T."/>
            <person name="Floi Bucao C."/>
            <person name="Jouanno E."/>
            <person name="Wen M."/>
            <person name="Mejri S."/>
            <person name="Dirks R."/>
            <person name="Jansen H."/>
            <person name="Henkel C."/>
            <person name="Chen W.J."/>
            <person name="Zahm M."/>
            <person name="Cabau C."/>
            <person name="Klopp C."/>
            <person name="Thompson A.W."/>
            <person name="Robinson-Rechavi M."/>
            <person name="Braasch I."/>
            <person name="Lecointre G."/>
            <person name="Bobe J."/>
            <person name="Postlethwait J.H."/>
            <person name="Berthelot C."/>
            <person name="Roest Crollius H."/>
            <person name="Guiguen Y."/>
        </authorList>
    </citation>
    <scope>NUCLEOTIDE SEQUENCE</scope>
    <source>
        <strain evidence="4">Concon-B</strain>
    </source>
</reference>
<dbReference type="Pfam" id="PF12780">
    <property type="entry name" value="AAA_8"/>
    <property type="match status" value="1"/>
</dbReference>
<evidence type="ECO:0000259" key="3">
    <source>
        <dbReference type="Pfam" id="PF12780"/>
    </source>
</evidence>
<dbReference type="InterPro" id="IPR024317">
    <property type="entry name" value="Dynein_heavy_chain_D4_dom"/>
</dbReference>
<dbReference type="GO" id="GO:0030286">
    <property type="term" value="C:dynein complex"/>
    <property type="evidence" value="ECO:0007669"/>
    <property type="project" value="InterPro"/>
</dbReference>
<comment type="caution">
    <text evidence="4">The sequence shown here is derived from an EMBL/GenBank/DDBJ whole genome shotgun (WGS) entry which is preliminary data.</text>
</comment>
<protein>
    <submittedName>
        <fullName evidence="4">Uncharacterized protein</fullName>
    </submittedName>
</protein>
<sequence>SLINCCTIDWFQPWPEEALERVAHKFLESLELSEHERQEVILLCKTFHTSAIHLSHRFLTELGRHNYVTPTSYLELIAAFRQLLTQKRDAVMRAKKRYTNGLDKLAFAESQVSEMKKELVDLQPKLEVAKVENTNMMKVIEVESVQVEAKSKVVREDEEAATLKANESQALKDECESDLAEAIPALEAALSALNTLKPSDVTIVKSMKNPPSGVKLVMSAVCVMKEIKPEKIADPAGKGQKILDYWGPSKKLLGDMNFLRDLKEYDKDNIPVSLLRRATAL</sequence>
<evidence type="ECO:0000313" key="4">
    <source>
        <dbReference type="EMBL" id="KAJ8264795.1"/>
    </source>
</evidence>
<evidence type="ECO:0000256" key="1">
    <source>
        <dbReference type="ARBA" id="ARBA00008887"/>
    </source>
</evidence>
<feature type="non-terminal residue" evidence="4">
    <location>
        <position position="1"/>
    </location>
</feature>
<dbReference type="OrthoDB" id="5593012at2759"/>
<keyword evidence="5" id="KW-1185">Reference proteome</keyword>
<organism evidence="4 5">
    <name type="scientific">Conger conger</name>
    <name type="common">Conger eel</name>
    <name type="synonym">Muraena conger</name>
    <dbReference type="NCBI Taxonomy" id="82655"/>
    <lineage>
        <taxon>Eukaryota</taxon>
        <taxon>Metazoa</taxon>
        <taxon>Chordata</taxon>
        <taxon>Craniata</taxon>
        <taxon>Vertebrata</taxon>
        <taxon>Euteleostomi</taxon>
        <taxon>Actinopterygii</taxon>
        <taxon>Neopterygii</taxon>
        <taxon>Teleostei</taxon>
        <taxon>Anguilliformes</taxon>
        <taxon>Congridae</taxon>
        <taxon>Conger</taxon>
    </lineage>
</organism>
<comment type="similarity">
    <text evidence="1">Belongs to the dynein heavy chain family.</text>
</comment>
<dbReference type="GO" id="GO:0051959">
    <property type="term" value="F:dynein light intermediate chain binding"/>
    <property type="evidence" value="ECO:0007669"/>
    <property type="project" value="InterPro"/>
</dbReference>
<dbReference type="GO" id="GO:0045505">
    <property type="term" value="F:dynein intermediate chain binding"/>
    <property type="evidence" value="ECO:0007669"/>
    <property type="project" value="InterPro"/>
</dbReference>
<dbReference type="InterPro" id="IPR024743">
    <property type="entry name" value="Dynein_HC_stalk"/>
</dbReference>
<dbReference type="PANTHER" id="PTHR22878">
    <property type="entry name" value="DYNEIN HEAVY CHAIN 6, AXONEMAL-LIKE-RELATED"/>
    <property type="match status" value="1"/>
</dbReference>
<dbReference type="Proteomes" id="UP001152803">
    <property type="component" value="Unassembled WGS sequence"/>
</dbReference>
<evidence type="ECO:0000313" key="5">
    <source>
        <dbReference type="Proteomes" id="UP001152803"/>
    </source>
</evidence>
<accession>A0A9Q1DAX5</accession>
<dbReference type="PANTHER" id="PTHR22878:SF70">
    <property type="entry name" value="DYNEIN HEAVY CHAIN 2, AXONEMAL"/>
    <property type="match status" value="1"/>
</dbReference>
<dbReference type="EMBL" id="JAFJMO010000010">
    <property type="protein sequence ID" value="KAJ8264795.1"/>
    <property type="molecule type" value="Genomic_DNA"/>
</dbReference>